<dbReference type="Proteomes" id="UP000789508">
    <property type="component" value="Unassembled WGS sequence"/>
</dbReference>
<dbReference type="GO" id="GO:0043456">
    <property type="term" value="P:regulation of pentose-phosphate shunt"/>
    <property type="evidence" value="ECO:0007669"/>
    <property type="project" value="TreeGrafter"/>
</dbReference>
<evidence type="ECO:0000256" key="1">
    <source>
        <dbReference type="ARBA" id="ARBA00022801"/>
    </source>
</evidence>
<dbReference type="InterPro" id="IPR051695">
    <property type="entry name" value="Phosphoglycerate_Mutase"/>
</dbReference>
<dbReference type="EMBL" id="CAJVPS010024807">
    <property type="protein sequence ID" value="CAG8717371.1"/>
    <property type="molecule type" value="Genomic_DNA"/>
</dbReference>
<evidence type="ECO:0000313" key="2">
    <source>
        <dbReference type="EMBL" id="CAG8717371.1"/>
    </source>
</evidence>
<dbReference type="PANTHER" id="PTHR46517">
    <property type="entry name" value="FRUCTOSE-2,6-BISPHOSPHATASE TIGAR"/>
    <property type="match status" value="1"/>
</dbReference>
<dbReference type="Gene3D" id="3.40.50.1240">
    <property type="entry name" value="Phosphoglycerate mutase-like"/>
    <property type="match status" value="1"/>
</dbReference>
<dbReference type="Pfam" id="PF00300">
    <property type="entry name" value="His_Phos_1"/>
    <property type="match status" value="1"/>
</dbReference>
<dbReference type="GO" id="GO:0045820">
    <property type="term" value="P:negative regulation of glycolytic process"/>
    <property type="evidence" value="ECO:0007669"/>
    <property type="project" value="TreeGrafter"/>
</dbReference>
<dbReference type="InterPro" id="IPR013078">
    <property type="entry name" value="His_Pase_superF_clade-1"/>
</dbReference>
<organism evidence="2 3">
    <name type="scientific">Ambispora leptoticha</name>
    <dbReference type="NCBI Taxonomy" id="144679"/>
    <lineage>
        <taxon>Eukaryota</taxon>
        <taxon>Fungi</taxon>
        <taxon>Fungi incertae sedis</taxon>
        <taxon>Mucoromycota</taxon>
        <taxon>Glomeromycotina</taxon>
        <taxon>Glomeromycetes</taxon>
        <taxon>Archaeosporales</taxon>
        <taxon>Ambisporaceae</taxon>
        <taxon>Ambispora</taxon>
    </lineage>
</organism>
<dbReference type="CDD" id="cd07067">
    <property type="entry name" value="HP_PGM_like"/>
    <property type="match status" value="1"/>
</dbReference>
<reference evidence="2" key="1">
    <citation type="submission" date="2021-06" db="EMBL/GenBank/DDBJ databases">
        <authorList>
            <person name="Kallberg Y."/>
            <person name="Tangrot J."/>
            <person name="Rosling A."/>
        </authorList>
    </citation>
    <scope>NUCLEOTIDE SEQUENCE</scope>
    <source>
        <strain evidence="2">FL130A</strain>
    </source>
</reference>
<keyword evidence="1" id="KW-0378">Hydrolase</keyword>
<dbReference type="GO" id="GO:0005829">
    <property type="term" value="C:cytosol"/>
    <property type="evidence" value="ECO:0007669"/>
    <property type="project" value="TreeGrafter"/>
</dbReference>
<sequence length="252" mass="28880">QADSCALFLANEKFSRIISSDLQRARITAATIYKHNIHNSAIALHIDERLREQYLGALENKSWTSQASSVQETIRNRQHEYGESLNDVAERAKNILIEIWNEHLESNSENDQNIAIVSHGIWLNEFINLCCKETSPSLPLRNNKFFNTGITTIQLTRINSINEDNHHDGDFEKKEKLGFCMKIIRENYNAHLKGIIRQRGIGSAVFDERQTQLGFYNKNFMIRENLVKGKLVGKISKTIVVHGTKVNSLIPY</sequence>
<dbReference type="OrthoDB" id="354304at2759"/>
<comment type="caution">
    <text evidence="2">The sequence shown here is derived from an EMBL/GenBank/DDBJ whole genome shotgun (WGS) entry which is preliminary data.</text>
</comment>
<dbReference type="AlphaFoldDB" id="A0A9N9NBA7"/>
<protein>
    <submittedName>
        <fullName evidence="2">1709_t:CDS:1</fullName>
    </submittedName>
</protein>
<feature type="non-terminal residue" evidence="2">
    <location>
        <position position="252"/>
    </location>
</feature>
<dbReference type="InterPro" id="IPR029033">
    <property type="entry name" value="His_PPase_superfam"/>
</dbReference>
<proteinExistence type="predicted"/>
<keyword evidence="3" id="KW-1185">Reference proteome</keyword>
<dbReference type="PANTHER" id="PTHR46517:SF1">
    <property type="entry name" value="FRUCTOSE-2,6-BISPHOSPHATASE TIGAR"/>
    <property type="match status" value="1"/>
</dbReference>
<dbReference type="SUPFAM" id="SSF53254">
    <property type="entry name" value="Phosphoglycerate mutase-like"/>
    <property type="match status" value="1"/>
</dbReference>
<name>A0A9N9NBA7_9GLOM</name>
<dbReference type="GO" id="GO:0004331">
    <property type="term" value="F:fructose-2,6-bisphosphate 2-phosphatase activity"/>
    <property type="evidence" value="ECO:0007669"/>
    <property type="project" value="TreeGrafter"/>
</dbReference>
<accession>A0A9N9NBA7</accession>
<gene>
    <name evidence="2" type="ORF">ALEPTO_LOCUS12130</name>
</gene>
<evidence type="ECO:0000313" key="3">
    <source>
        <dbReference type="Proteomes" id="UP000789508"/>
    </source>
</evidence>